<keyword evidence="3" id="KW-0768">Sushi</keyword>
<comment type="similarity">
    <text evidence="2 4">Belongs to the small heat shock protein (HSP20) family.</text>
</comment>
<evidence type="ECO:0000256" key="4">
    <source>
        <dbReference type="RuleBase" id="RU003616"/>
    </source>
</evidence>
<keyword evidence="1" id="KW-1015">Disulfide bond</keyword>
<organism evidence="9">
    <name type="scientific">Notodromas monacha</name>
    <dbReference type="NCBI Taxonomy" id="399045"/>
    <lineage>
        <taxon>Eukaryota</taxon>
        <taxon>Metazoa</taxon>
        <taxon>Ecdysozoa</taxon>
        <taxon>Arthropoda</taxon>
        <taxon>Crustacea</taxon>
        <taxon>Oligostraca</taxon>
        <taxon>Ostracoda</taxon>
        <taxon>Podocopa</taxon>
        <taxon>Podocopida</taxon>
        <taxon>Cypridocopina</taxon>
        <taxon>Cypridoidea</taxon>
        <taxon>Cyprididae</taxon>
        <taxon>Notodromas</taxon>
    </lineage>
</organism>
<feature type="compositionally biased region" description="Low complexity" evidence="6">
    <location>
        <begin position="295"/>
        <end position="310"/>
    </location>
</feature>
<dbReference type="EMBL" id="OA883750">
    <property type="protein sequence ID" value="CAD7279622.1"/>
    <property type="molecule type" value="Genomic_DNA"/>
</dbReference>
<keyword evidence="5" id="KW-0175">Coiled coil</keyword>
<feature type="domain" description="Sushi" evidence="8">
    <location>
        <begin position="721"/>
        <end position="789"/>
    </location>
</feature>
<evidence type="ECO:0000259" key="8">
    <source>
        <dbReference type="PROSITE" id="PS50923"/>
    </source>
</evidence>
<dbReference type="Proteomes" id="UP000678499">
    <property type="component" value="Unassembled WGS sequence"/>
</dbReference>
<sequence>MDDPGMGYNSRSEIPNALDIHHSCSGSKLFLWKSEGDSIATLSDLDLNGAGRREYLFVKAQQLESKVKHLIKQIDAEMEREMEKLRKSKDEAYSRIRRDLAVAELNQAEKFDGLPSPSSPATRAERTPELPTMNSAEKLPGNDLNLQECDDLLSPANTRVAVNNYNGQDSYLKVTHSADNLPPMKRDPWTTQNDLIHSAGDYYCLQIDLKGYPQENLVVEVNEGNILTLEATLEEATPDGGKLMRLMQRAYTLPMNVDREGLEYELDEYGVLKIKILKVSAIPVESPSEIRSGESVGTSSASRFSSSPKSNVDGKETKSFSSPADHIKKRNARVNSTSITPLTGSQMTPRCASRNENMVSSADDSSISFTQIVSSNLGLADQNLPTNYSPVQSKHLCDELNEGNLIDLSAQQMDEVCIHDVKRVKRVPSEVVLSDDPVSETLNTHGNCVSQKHCSPMASSEFIGSFDRGNPAYMLPSLTPMDGSPKASKKHVAFDSEDLSSDLKDSFNLDPGYGAEALEKLVRTKMKPPTSVRLSLLTPIVKREIRIKPKPLRGSSAHTLLPVFGNNHFYVPHFMERKETTSRIECAALCSALDSCDVINFIPQQLKNISACQLVQLTNETTWHASLGSQVWITEIKREEVKLVFNADEKKMFGFFLGSNHEMPGENAAARCAAFGATIASLPSMERFIFYDSVLSGVVSPVFLGMNYSRFAEAFVDFRDSICFEEPPTHSGAIQAEPLTLPVRSGTAVNITCPPGEHFNVPHLLWYTETCLSSGYWNHPSIPAPYCSGCFEAIPGVLARSAFDICYNRSKRIFSYTPEREKIFKELIFNSTNNATQAEIFTGYDDILSDGIFTDISKNPMTYSCFGSTGPLNGGTTANFLLMTLQKGNSTPSECYTGSNALVWV</sequence>
<name>A0A7R9BR16_9CRUS</name>
<dbReference type="PROSITE" id="PS50923">
    <property type="entry name" value="SUSHI"/>
    <property type="match status" value="1"/>
</dbReference>
<gene>
    <name evidence="9" type="ORF">NMOB1V02_LOCUS7291</name>
</gene>
<feature type="non-terminal residue" evidence="9">
    <location>
        <position position="1"/>
    </location>
</feature>
<proteinExistence type="inferred from homology"/>
<dbReference type="EMBL" id="CAJPEX010001713">
    <property type="protein sequence ID" value="CAG0919774.1"/>
    <property type="molecule type" value="Genomic_DNA"/>
</dbReference>
<evidence type="ECO:0000256" key="2">
    <source>
        <dbReference type="PROSITE-ProRule" id="PRU00285"/>
    </source>
</evidence>
<feature type="region of interest" description="Disordered" evidence="6">
    <location>
        <begin position="287"/>
        <end position="332"/>
    </location>
</feature>
<dbReference type="PROSITE" id="PS01031">
    <property type="entry name" value="SHSP"/>
    <property type="match status" value="1"/>
</dbReference>
<keyword evidence="10" id="KW-1185">Reference proteome</keyword>
<dbReference type="Gene3D" id="2.60.40.790">
    <property type="match status" value="1"/>
</dbReference>
<dbReference type="SUPFAM" id="SSF49764">
    <property type="entry name" value="HSP20-like chaperones"/>
    <property type="match status" value="1"/>
</dbReference>
<dbReference type="CDD" id="cd06464">
    <property type="entry name" value="ACD_sHsps-like"/>
    <property type="match status" value="1"/>
</dbReference>
<accession>A0A7R9BR16</accession>
<dbReference type="Pfam" id="PF00011">
    <property type="entry name" value="HSP20"/>
    <property type="match status" value="1"/>
</dbReference>
<evidence type="ECO:0008006" key="11">
    <source>
        <dbReference type="Google" id="ProtNLM"/>
    </source>
</evidence>
<evidence type="ECO:0000256" key="5">
    <source>
        <dbReference type="SAM" id="Coils"/>
    </source>
</evidence>
<protein>
    <recommendedName>
        <fullName evidence="11">SHSP domain-containing protein</fullName>
    </recommendedName>
</protein>
<comment type="caution">
    <text evidence="3">Lacks conserved residue(s) required for the propagation of feature annotation.</text>
</comment>
<dbReference type="InterPro" id="IPR008978">
    <property type="entry name" value="HSP20-like_chaperone"/>
</dbReference>
<dbReference type="AlphaFoldDB" id="A0A7R9BR16"/>
<dbReference type="InterPro" id="IPR000436">
    <property type="entry name" value="Sushi_SCR_CCP_dom"/>
</dbReference>
<feature type="region of interest" description="Disordered" evidence="6">
    <location>
        <begin position="107"/>
        <end position="142"/>
    </location>
</feature>
<dbReference type="InterPro" id="IPR002068">
    <property type="entry name" value="A-crystallin/Hsp20_dom"/>
</dbReference>
<feature type="coiled-coil region" evidence="5">
    <location>
        <begin position="60"/>
        <end position="95"/>
    </location>
</feature>
<evidence type="ECO:0000256" key="1">
    <source>
        <dbReference type="ARBA" id="ARBA00023157"/>
    </source>
</evidence>
<evidence type="ECO:0000256" key="3">
    <source>
        <dbReference type="PROSITE-ProRule" id="PRU00302"/>
    </source>
</evidence>
<evidence type="ECO:0000313" key="10">
    <source>
        <dbReference type="Proteomes" id="UP000678499"/>
    </source>
</evidence>
<evidence type="ECO:0000256" key="6">
    <source>
        <dbReference type="SAM" id="MobiDB-lite"/>
    </source>
</evidence>
<evidence type="ECO:0000313" key="9">
    <source>
        <dbReference type="EMBL" id="CAD7279622.1"/>
    </source>
</evidence>
<evidence type="ECO:0000259" key="7">
    <source>
        <dbReference type="PROSITE" id="PS01031"/>
    </source>
</evidence>
<reference evidence="9" key="1">
    <citation type="submission" date="2020-11" db="EMBL/GenBank/DDBJ databases">
        <authorList>
            <person name="Tran Van P."/>
        </authorList>
    </citation>
    <scope>NUCLEOTIDE SEQUENCE</scope>
</reference>
<feature type="domain" description="SHSP" evidence="7">
    <location>
        <begin position="184"/>
        <end position="293"/>
    </location>
</feature>